<name>A0A8S1ESQ8_9PELO</name>
<keyword evidence="6 7" id="KW-0479">Metal-binding</keyword>
<feature type="binding site" description="axial binding residue" evidence="6">
    <location>
        <position position="438"/>
    </location>
    <ligand>
        <name>heme</name>
        <dbReference type="ChEBI" id="CHEBI:30413"/>
    </ligand>
    <ligandPart>
        <name>Fe</name>
        <dbReference type="ChEBI" id="CHEBI:18248"/>
    </ligandPart>
</feature>
<evidence type="ECO:0000256" key="6">
    <source>
        <dbReference type="PIRSR" id="PIRSR602401-1"/>
    </source>
</evidence>
<evidence type="ECO:0000313" key="10">
    <source>
        <dbReference type="Proteomes" id="UP000494206"/>
    </source>
</evidence>
<reference evidence="9 10" key="1">
    <citation type="submission" date="2020-04" db="EMBL/GenBank/DDBJ databases">
        <authorList>
            <person name="Laetsch R D."/>
            <person name="Stevens L."/>
            <person name="Kumar S."/>
            <person name="Blaxter L. M."/>
        </authorList>
    </citation>
    <scope>NUCLEOTIDE SEQUENCE [LARGE SCALE GENOMIC DNA]</scope>
</reference>
<evidence type="ECO:0000313" key="9">
    <source>
        <dbReference type="EMBL" id="CAB3406687.1"/>
    </source>
</evidence>
<gene>
    <name evidence="9" type="ORF">CBOVIS_LOCUS8724</name>
</gene>
<dbReference type="PROSITE" id="PS00086">
    <property type="entry name" value="CYTOCHROME_P450"/>
    <property type="match status" value="1"/>
</dbReference>
<dbReference type="GO" id="GO:0005506">
    <property type="term" value="F:iron ion binding"/>
    <property type="evidence" value="ECO:0007669"/>
    <property type="project" value="InterPro"/>
</dbReference>
<dbReference type="InterPro" id="IPR002401">
    <property type="entry name" value="Cyt_P450_E_grp-I"/>
</dbReference>
<keyword evidence="3 6" id="KW-0349">Heme</keyword>
<dbReference type="GO" id="GO:0020037">
    <property type="term" value="F:heme binding"/>
    <property type="evidence" value="ECO:0007669"/>
    <property type="project" value="InterPro"/>
</dbReference>
<keyword evidence="8" id="KW-1133">Transmembrane helix</keyword>
<dbReference type="Gene3D" id="1.10.630.10">
    <property type="entry name" value="Cytochrome P450"/>
    <property type="match status" value="1"/>
</dbReference>
<evidence type="ECO:0000256" key="3">
    <source>
        <dbReference type="ARBA" id="ARBA00022617"/>
    </source>
</evidence>
<comment type="cofactor">
    <cofactor evidence="1 6">
        <name>heme</name>
        <dbReference type="ChEBI" id="CHEBI:30413"/>
    </cofactor>
</comment>
<keyword evidence="8" id="KW-0812">Transmembrane</keyword>
<keyword evidence="10" id="KW-1185">Reference proteome</keyword>
<keyword evidence="7" id="KW-0560">Oxidoreductase</keyword>
<sequence>MGILIPVFIVIFSSTFFYFLIKHLLIRNSLKNVSQPRSYPIIGHALITKPDPEGFVNQVIGMGHLFPNDPRMCLLWLGPFPCLMLYSADVVEPILASSKHLNKGFAYKLLEPWLGLSILTSGKEQWRPKRKLLTPTFHYDILKDFLPIFNEQSKILTDKMERHPKNKPLDVLSTVTLCTLDIICETSMGKSINAQTSELDNEYVWAVHTINQLIQKRTKNPLLWNENIYNLTQDGKTHQKCLNILHSFTKNVIEERAKALVEMDYKLDGRRAFLDLLLDMAHSGQMDREDIQAEVDTFMFEGHDTTSTGLMWALHLIGNHPNVMKKIQAEIDEVVGGDDDVTPEHLARLKYLECVLKESLRIRPSVPLIMRELSSDQMIGGFNIPKGTTLLINQYLVHRDPNQWKDPEVFDPERFLPENSAGRKPFAFIPFSAGGRNCIGQRFALLEEKVVMVHILRKFDITSLETMHEVRPKMEIIMRPINPVHIKVSRRRIASSC</sequence>
<proteinExistence type="inferred from homology"/>
<accession>A0A8S1ESQ8</accession>
<feature type="transmembrane region" description="Helical" evidence="8">
    <location>
        <begin position="6"/>
        <end position="25"/>
    </location>
</feature>
<evidence type="ECO:0000256" key="2">
    <source>
        <dbReference type="ARBA" id="ARBA00010617"/>
    </source>
</evidence>
<dbReference type="PRINTS" id="PR00463">
    <property type="entry name" value="EP450I"/>
</dbReference>
<dbReference type="GO" id="GO:0016705">
    <property type="term" value="F:oxidoreductase activity, acting on paired donors, with incorporation or reduction of molecular oxygen"/>
    <property type="evidence" value="ECO:0007669"/>
    <property type="project" value="InterPro"/>
</dbReference>
<comment type="caution">
    <text evidence="9">The sequence shown here is derived from an EMBL/GenBank/DDBJ whole genome shotgun (WGS) entry which is preliminary data.</text>
</comment>
<dbReference type="PANTHER" id="PTHR24291">
    <property type="entry name" value="CYTOCHROME P450 FAMILY 4"/>
    <property type="match status" value="1"/>
</dbReference>
<dbReference type="AlphaFoldDB" id="A0A8S1ESQ8"/>
<evidence type="ECO:0000256" key="1">
    <source>
        <dbReference type="ARBA" id="ARBA00001971"/>
    </source>
</evidence>
<dbReference type="InterPro" id="IPR017972">
    <property type="entry name" value="Cyt_P450_CS"/>
</dbReference>
<keyword evidence="8" id="KW-0472">Membrane</keyword>
<evidence type="ECO:0000256" key="8">
    <source>
        <dbReference type="SAM" id="Phobius"/>
    </source>
</evidence>
<keyword evidence="5 7" id="KW-0503">Monooxygenase</keyword>
<dbReference type="InterPro" id="IPR001128">
    <property type="entry name" value="Cyt_P450"/>
</dbReference>
<dbReference type="SUPFAM" id="SSF48264">
    <property type="entry name" value="Cytochrome P450"/>
    <property type="match status" value="1"/>
</dbReference>
<comment type="similarity">
    <text evidence="2 7">Belongs to the cytochrome P450 family.</text>
</comment>
<evidence type="ECO:0000256" key="5">
    <source>
        <dbReference type="ARBA" id="ARBA00023033"/>
    </source>
</evidence>
<dbReference type="Pfam" id="PF00067">
    <property type="entry name" value="p450"/>
    <property type="match status" value="1"/>
</dbReference>
<dbReference type="EMBL" id="CADEPM010000005">
    <property type="protein sequence ID" value="CAB3406687.1"/>
    <property type="molecule type" value="Genomic_DNA"/>
</dbReference>
<organism evidence="9 10">
    <name type="scientific">Caenorhabditis bovis</name>
    <dbReference type="NCBI Taxonomy" id="2654633"/>
    <lineage>
        <taxon>Eukaryota</taxon>
        <taxon>Metazoa</taxon>
        <taxon>Ecdysozoa</taxon>
        <taxon>Nematoda</taxon>
        <taxon>Chromadorea</taxon>
        <taxon>Rhabditida</taxon>
        <taxon>Rhabditina</taxon>
        <taxon>Rhabditomorpha</taxon>
        <taxon>Rhabditoidea</taxon>
        <taxon>Rhabditidae</taxon>
        <taxon>Peloderinae</taxon>
        <taxon>Caenorhabditis</taxon>
    </lineage>
</organism>
<protein>
    <submittedName>
        <fullName evidence="9">Uncharacterized protein</fullName>
    </submittedName>
</protein>
<dbReference type="OrthoDB" id="1470350at2759"/>
<dbReference type="PRINTS" id="PR00385">
    <property type="entry name" value="P450"/>
</dbReference>
<keyword evidence="4 6" id="KW-0408">Iron</keyword>
<dbReference type="Proteomes" id="UP000494206">
    <property type="component" value="Unassembled WGS sequence"/>
</dbReference>
<evidence type="ECO:0000256" key="4">
    <source>
        <dbReference type="ARBA" id="ARBA00023004"/>
    </source>
</evidence>
<evidence type="ECO:0000256" key="7">
    <source>
        <dbReference type="RuleBase" id="RU000461"/>
    </source>
</evidence>
<dbReference type="InterPro" id="IPR050196">
    <property type="entry name" value="Cytochrome_P450_Monoox"/>
</dbReference>
<dbReference type="GO" id="GO:0004497">
    <property type="term" value="F:monooxygenase activity"/>
    <property type="evidence" value="ECO:0007669"/>
    <property type="project" value="UniProtKB-KW"/>
</dbReference>
<dbReference type="PANTHER" id="PTHR24291:SF194">
    <property type="entry name" value="CYTOCHROME P450 FAMILY"/>
    <property type="match status" value="1"/>
</dbReference>
<dbReference type="InterPro" id="IPR036396">
    <property type="entry name" value="Cyt_P450_sf"/>
</dbReference>